<evidence type="ECO:0000256" key="2">
    <source>
        <dbReference type="ARBA" id="ARBA00006236"/>
    </source>
</evidence>
<feature type="transmembrane region" description="Helical" evidence="8">
    <location>
        <begin position="343"/>
        <end position="366"/>
    </location>
</feature>
<organism evidence="10 11">
    <name type="scientific">Archangium minus</name>
    <dbReference type="NCBI Taxonomy" id="83450"/>
    <lineage>
        <taxon>Bacteria</taxon>
        <taxon>Pseudomonadati</taxon>
        <taxon>Myxococcota</taxon>
        <taxon>Myxococcia</taxon>
        <taxon>Myxococcales</taxon>
        <taxon>Cystobacterineae</taxon>
        <taxon>Archangiaceae</taxon>
        <taxon>Archangium</taxon>
    </lineage>
</organism>
<comment type="subcellular location">
    <subcellularLocation>
        <location evidence="1">Cell membrane</location>
        <topology evidence="1">Multi-pass membrane protein</topology>
    </subcellularLocation>
</comment>
<evidence type="ECO:0000256" key="1">
    <source>
        <dbReference type="ARBA" id="ARBA00004651"/>
    </source>
</evidence>
<dbReference type="InterPro" id="IPR020846">
    <property type="entry name" value="MFS_dom"/>
</dbReference>
<dbReference type="PROSITE" id="PS50850">
    <property type="entry name" value="MFS"/>
    <property type="match status" value="1"/>
</dbReference>
<evidence type="ECO:0000256" key="5">
    <source>
        <dbReference type="ARBA" id="ARBA00022692"/>
    </source>
</evidence>
<accession>A0ABY9WWI1</accession>
<gene>
    <name evidence="10" type="ORF">F0U60_27745</name>
</gene>
<keyword evidence="7 8" id="KW-0472">Membrane</keyword>
<reference evidence="10 11" key="1">
    <citation type="submission" date="2019-08" db="EMBL/GenBank/DDBJ databases">
        <title>Archangium and Cystobacter genomes.</title>
        <authorList>
            <person name="Chen I.-C.K."/>
            <person name="Wielgoss S."/>
        </authorList>
    </citation>
    <scope>NUCLEOTIDE SEQUENCE [LARGE SCALE GENOMIC DNA]</scope>
    <source>
        <strain evidence="10 11">Cbm 6</strain>
    </source>
</reference>
<feature type="transmembrane region" description="Helical" evidence="8">
    <location>
        <begin position="284"/>
        <end position="302"/>
    </location>
</feature>
<name>A0ABY9WWI1_9BACT</name>
<dbReference type="InterPro" id="IPR004812">
    <property type="entry name" value="Efflux_drug-R_Bcr/CmlA"/>
</dbReference>
<proteinExistence type="inferred from homology"/>
<dbReference type="PANTHER" id="PTHR23502:SF132">
    <property type="entry name" value="POLYAMINE TRANSPORTER 2-RELATED"/>
    <property type="match status" value="1"/>
</dbReference>
<keyword evidence="4" id="KW-1003">Cell membrane</keyword>
<comment type="similarity">
    <text evidence="2">Belongs to the major facilitator superfamily. Bcr/CmlA family.</text>
</comment>
<feature type="transmembrane region" description="Helical" evidence="8">
    <location>
        <begin position="248"/>
        <end position="272"/>
    </location>
</feature>
<evidence type="ECO:0000313" key="10">
    <source>
        <dbReference type="EMBL" id="WNG47489.1"/>
    </source>
</evidence>
<dbReference type="Gene3D" id="1.20.1720.10">
    <property type="entry name" value="Multidrug resistance protein D"/>
    <property type="match status" value="1"/>
</dbReference>
<keyword evidence="3" id="KW-0813">Transport</keyword>
<dbReference type="Pfam" id="PF07690">
    <property type="entry name" value="MFS_1"/>
    <property type="match status" value="1"/>
</dbReference>
<feature type="transmembrane region" description="Helical" evidence="8">
    <location>
        <begin position="378"/>
        <end position="398"/>
    </location>
</feature>
<keyword evidence="5 8" id="KW-0812">Transmembrane</keyword>
<feature type="transmembrane region" description="Helical" evidence="8">
    <location>
        <begin position="80"/>
        <end position="99"/>
    </location>
</feature>
<feature type="transmembrane region" description="Helical" evidence="8">
    <location>
        <begin position="136"/>
        <end position="157"/>
    </location>
</feature>
<feature type="transmembrane region" description="Helical" evidence="8">
    <location>
        <begin position="169"/>
        <end position="193"/>
    </location>
</feature>
<evidence type="ECO:0000256" key="8">
    <source>
        <dbReference type="SAM" id="Phobius"/>
    </source>
</evidence>
<dbReference type="Proteomes" id="UP001611383">
    <property type="component" value="Chromosome"/>
</dbReference>
<dbReference type="SUPFAM" id="SSF103473">
    <property type="entry name" value="MFS general substrate transporter"/>
    <property type="match status" value="1"/>
</dbReference>
<evidence type="ECO:0000256" key="4">
    <source>
        <dbReference type="ARBA" id="ARBA00022475"/>
    </source>
</evidence>
<feature type="transmembrane region" description="Helical" evidence="8">
    <location>
        <begin position="43"/>
        <end position="60"/>
    </location>
</feature>
<dbReference type="InterPro" id="IPR011701">
    <property type="entry name" value="MFS"/>
</dbReference>
<feature type="transmembrane region" description="Helical" evidence="8">
    <location>
        <begin position="199"/>
        <end position="219"/>
    </location>
</feature>
<dbReference type="NCBIfam" id="TIGR00710">
    <property type="entry name" value="efflux_Bcr_CflA"/>
    <property type="match status" value="1"/>
</dbReference>
<dbReference type="InterPro" id="IPR036259">
    <property type="entry name" value="MFS_trans_sf"/>
</dbReference>
<evidence type="ECO:0000256" key="7">
    <source>
        <dbReference type="ARBA" id="ARBA00023136"/>
    </source>
</evidence>
<protein>
    <submittedName>
        <fullName evidence="10">Multidrug effflux MFS transporter</fullName>
    </submittedName>
</protein>
<dbReference type="PANTHER" id="PTHR23502">
    <property type="entry name" value="MAJOR FACILITATOR SUPERFAMILY"/>
    <property type="match status" value="1"/>
</dbReference>
<dbReference type="CDD" id="cd17320">
    <property type="entry name" value="MFS_MdfA_MDR_like"/>
    <property type="match status" value="1"/>
</dbReference>
<feature type="transmembrane region" description="Helical" evidence="8">
    <location>
        <begin position="111"/>
        <end position="130"/>
    </location>
</feature>
<evidence type="ECO:0000256" key="3">
    <source>
        <dbReference type="ARBA" id="ARBA00022448"/>
    </source>
</evidence>
<dbReference type="EMBL" id="CP043494">
    <property type="protein sequence ID" value="WNG47489.1"/>
    <property type="molecule type" value="Genomic_DNA"/>
</dbReference>
<feature type="transmembrane region" description="Helical" evidence="8">
    <location>
        <begin position="314"/>
        <end position="337"/>
    </location>
</feature>
<evidence type="ECO:0000313" key="11">
    <source>
        <dbReference type="Proteomes" id="UP001611383"/>
    </source>
</evidence>
<feature type="domain" description="Major facilitator superfamily (MFS) profile" evidence="9">
    <location>
        <begin position="42"/>
        <end position="425"/>
    </location>
</feature>
<keyword evidence="6 8" id="KW-1133">Transmembrane helix</keyword>
<sequence length="446" mass="46590">MVISAGHCSRSETLFSAQSVLVPHVSAVKRREMSTHPAPPRRALLLFVLGMLTAFGALSIDMYLPSLPTIQGDLKTTASSVQLTLAAFMAGLGIGQFAYGPLSDRFGRRRPLIAGIIIYILASAACAFAPSIHWLIALRFFQAVGGAAGAVIARAIVRDHYSGREIARVLSLLMLIMGAAPILAPLFGGWVLGFAGWRAIFGVLAVLGSIALVLSLVAIPGTTSTSPHPRSPGMLGTNLRVLFTDRRFLAATFAGGFAQSSMFAYISGSPFVFMELHHVAPERFAWLFAMNAAGLISASQINRRLLARFAPERIAITATLASVLVGAGLMVLAVTGLGSVLTIAPALLLFITSIGFITPNAAALALEEHGARAGVASAVLGSLQFAISALASASVGLFNDGTMLPMAAVMATCAVASWVAALRVKAEVGKKDEESQLPPPETSLAR</sequence>
<keyword evidence="11" id="KW-1185">Reference proteome</keyword>
<evidence type="ECO:0000259" key="9">
    <source>
        <dbReference type="PROSITE" id="PS50850"/>
    </source>
</evidence>
<evidence type="ECO:0000256" key="6">
    <source>
        <dbReference type="ARBA" id="ARBA00022989"/>
    </source>
</evidence>
<feature type="transmembrane region" description="Helical" evidence="8">
    <location>
        <begin position="404"/>
        <end position="422"/>
    </location>
</feature>